<evidence type="ECO:0000256" key="4">
    <source>
        <dbReference type="ARBA" id="ARBA00023136"/>
    </source>
</evidence>
<accession>A0A645B844</accession>
<evidence type="ECO:0000259" key="6">
    <source>
        <dbReference type="PROSITE" id="PS50928"/>
    </source>
</evidence>
<keyword evidence="2 5" id="KW-0812">Transmembrane</keyword>
<feature type="transmembrane region" description="Helical" evidence="5">
    <location>
        <begin position="68"/>
        <end position="93"/>
    </location>
</feature>
<dbReference type="AlphaFoldDB" id="A0A645B844"/>
<feature type="transmembrane region" description="Helical" evidence="5">
    <location>
        <begin position="15"/>
        <end position="34"/>
    </location>
</feature>
<reference evidence="7" key="1">
    <citation type="submission" date="2019-08" db="EMBL/GenBank/DDBJ databases">
        <authorList>
            <person name="Kucharzyk K."/>
            <person name="Murdoch R.W."/>
            <person name="Higgins S."/>
            <person name="Loffler F."/>
        </authorList>
    </citation>
    <scope>NUCLEOTIDE SEQUENCE</scope>
</reference>
<evidence type="ECO:0000256" key="5">
    <source>
        <dbReference type="SAM" id="Phobius"/>
    </source>
</evidence>
<dbReference type="EMBL" id="VSSQ01018423">
    <property type="protein sequence ID" value="MPM61585.1"/>
    <property type="molecule type" value="Genomic_DNA"/>
</dbReference>
<dbReference type="PANTHER" id="PTHR30614:SF21">
    <property type="entry name" value="AMINO ACID ABC TRANSPORTER PERMEASE"/>
    <property type="match status" value="1"/>
</dbReference>
<feature type="domain" description="ABC transmembrane type-1" evidence="6">
    <location>
        <begin position="1"/>
        <end position="134"/>
    </location>
</feature>
<dbReference type="InterPro" id="IPR000515">
    <property type="entry name" value="MetI-like"/>
</dbReference>
<comment type="subcellular location">
    <subcellularLocation>
        <location evidence="1">Membrane</location>
        <topology evidence="1">Multi-pass membrane protein</topology>
    </subcellularLocation>
</comment>
<dbReference type="PROSITE" id="PS50928">
    <property type="entry name" value="ABC_TM1"/>
    <property type="match status" value="1"/>
</dbReference>
<dbReference type="PANTHER" id="PTHR30614">
    <property type="entry name" value="MEMBRANE COMPONENT OF AMINO ACID ABC TRANSPORTER"/>
    <property type="match status" value="1"/>
</dbReference>
<gene>
    <name evidence="7" type="ORF">SDC9_108445</name>
</gene>
<dbReference type="Pfam" id="PF00528">
    <property type="entry name" value="BPD_transp_1"/>
    <property type="match status" value="1"/>
</dbReference>
<sequence>MASLFTGSLVEVKPLVAVVAGLTFYNSAVIAELLRAGVNSLPRGQTEAGLGIGLSIGQTRRLILLPQAVTAMLPALVSQLVVIVKDSALGYIISYPELLRSSQTLASRWSNSIAAFLVAAVLFIIINYSLTRLAGYLEGRSRSRQAGRMLKLERLNMEDHVHNQEVPLKE</sequence>
<dbReference type="InterPro" id="IPR043429">
    <property type="entry name" value="ArtM/GltK/GlnP/TcyL/YhdX-like"/>
</dbReference>
<evidence type="ECO:0000256" key="3">
    <source>
        <dbReference type="ARBA" id="ARBA00022989"/>
    </source>
</evidence>
<protein>
    <recommendedName>
        <fullName evidence="6">ABC transmembrane type-1 domain-containing protein</fullName>
    </recommendedName>
</protein>
<organism evidence="7">
    <name type="scientific">bioreactor metagenome</name>
    <dbReference type="NCBI Taxonomy" id="1076179"/>
    <lineage>
        <taxon>unclassified sequences</taxon>
        <taxon>metagenomes</taxon>
        <taxon>ecological metagenomes</taxon>
    </lineage>
</organism>
<dbReference type="GO" id="GO:0055085">
    <property type="term" value="P:transmembrane transport"/>
    <property type="evidence" value="ECO:0007669"/>
    <property type="project" value="InterPro"/>
</dbReference>
<dbReference type="CDD" id="cd06261">
    <property type="entry name" value="TM_PBP2"/>
    <property type="match status" value="1"/>
</dbReference>
<dbReference type="SUPFAM" id="SSF161098">
    <property type="entry name" value="MetI-like"/>
    <property type="match status" value="1"/>
</dbReference>
<feature type="transmembrane region" description="Helical" evidence="5">
    <location>
        <begin position="113"/>
        <end position="134"/>
    </location>
</feature>
<dbReference type="Gene3D" id="1.10.3720.10">
    <property type="entry name" value="MetI-like"/>
    <property type="match status" value="1"/>
</dbReference>
<evidence type="ECO:0000313" key="7">
    <source>
        <dbReference type="EMBL" id="MPM61585.1"/>
    </source>
</evidence>
<dbReference type="InterPro" id="IPR035906">
    <property type="entry name" value="MetI-like_sf"/>
</dbReference>
<dbReference type="GO" id="GO:0005886">
    <property type="term" value="C:plasma membrane"/>
    <property type="evidence" value="ECO:0007669"/>
    <property type="project" value="TreeGrafter"/>
</dbReference>
<proteinExistence type="predicted"/>
<evidence type="ECO:0000256" key="1">
    <source>
        <dbReference type="ARBA" id="ARBA00004141"/>
    </source>
</evidence>
<comment type="caution">
    <text evidence="7">The sequence shown here is derived from an EMBL/GenBank/DDBJ whole genome shotgun (WGS) entry which is preliminary data.</text>
</comment>
<evidence type="ECO:0000256" key="2">
    <source>
        <dbReference type="ARBA" id="ARBA00022692"/>
    </source>
</evidence>
<name>A0A645B844_9ZZZZ</name>
<dbReference type="GO" id="GO:0006865">
    <property type="term" value="P:amino acid transport"/>
    <property type="evidence" value="ECO:0007669"/>
    <property type="project" value="TreeGrafter"/>
</dbReference>
<keyword evidence="3 5" id="KW-1133">Transmembrane helix</keyword>
<keyword evidence="4 5" id="KW-0472">Membrane</keyword>